<feature type="domain" description="Anti-CBASS protein Acb1-like N-terminal" evidence="1">
    <location>
        <begin position="43"/>
        <end position="394"/>
    </location>
</feature>
<sequence length="448" mass="51545">MKTIDAAKKQMRNDFMVGHGKGHTQDALVRQKPSLRRKLTDEEISSLYANNRIVQNIIDIPAEDMTRSWFTLKMQDVKLRDAIMSKLRDLKAREAYKEMRRYERLRGDGFISLGVTQDTNFNLAQPLDEKNLKRVDYLHAFSGMKVNDFLLNEDMFSPTFGQVEMFEINRRSRTGTMIAGMENTLVHASRLIHDQTRRLEDEYRGQSLLEPLYDIITVLDTSLWSVGQILYDYAFKIYKSDGVKDMKAEEKRELGTLMDFMFRTEALAIIAADEDLRKESTNTAGIKDLLDYVWDMLAGAARMPKTVIKGQEAGRIAGAQYDVMNYYSRIVADQENEMRPHLERLIRLLLLSSDELGGQIDPDKVEFDISFNPLWEVDAKTDAEIRKLIAETDAIYITNGVLQVDEVREARFARFGLTDLLKYSGDSADFEKMAQEVYAAWKERGNNG</sequence>
<dbReference type="RefSeq" id="WP_041114612.1">
    <property type="nucleotide sequence ID" value="NZ_JARTHD010000007.1"/>
</dbReference>
<dbReference type="NCBIfam" id="TIGR01555">
    <property type="entry name" value="phge_rel_HI1409"/>
    <property type="match status" value="1"/>
</dbReference>
<dbReference type="Proteomes" id="UP000031982">
    <property type="component" value="Unassembled WGS sequence"/>
</dbReference>
<accession>A0ABR5ANU8</accession>
<comment type="caution">
    <text evidence="2">The sequence shown here is derived from an EMBL/GenBank/DDBJ whole genome shotgun (WGS) entry which is preliminary data.</text>
</comment>
<evidence type="ECO:0000313" key="2">
    <source>
        <dbReference type="EMBL" id="KIL72704.1"/>
    </source>
</evidence>
<dbReference type="InterPro" id="IPR024459">
    <property type="entry name" value="Acb1-like_N"/>
</dbReference>
<dbReference type="Pfam" id="PF06381">
    <property type="entry name" value="Phage_portal_3"/>
    <property type="match status" value="1"/>
</dbReference>
<evidence type="ECO:0000313" key="3">
    <source>
        <dbReference type="Proteomes" id="UP000031982"/>
    </source>
</evidence>
<proteinExistence type="predicted"/>
<dbReference type="EMBL" id="JXLP01000031">
    <property type="protein sequence ID" value="KIL72704.1"/>
    <property type="molecule type" value="Genomic_DNA"/>
</dbReference>
<keyword evidence="3" id="KW-1185">Reference proteome</keyword>
<name>A0ABR5ANU8_BACBA</name>
<dbReference type="InterPro" id="IPR006445">
    <property type="entry name" value="Phage-assoc_HI1409"/>
</dbReference>
<protein>
    <submittedName>
        <fullName evidence="2">Phage protein</fullName>
    </submittedName>
</protein>
<evidence type="ECO:0000259" key="1">
    <source>
        <dbReference type="Pfam" id="PF06381"/>
    </source>
</evidence>
<gene>
    <name evidence="2" type="ORF">SD77_3439</name>
</gene>
<organism evidence="2 3">
    <name type="scientific">Bacillus badius</name>
    <dbReference type="NCBI Taxonomy" id="1455"/>
    <lineage>
        <taxon>Bacteria</taxon>
        <taxon>Bacillati</taxon>
        <taxon>Bacillota</taxon>
        <taxon>Bacilli</taxon>
        <taxon>Bacillales</taxon>
        <taxon>Bacillaceae</taxon>
        <taxon>Pseudobacillus</taxon>
    </lineage>
</organism>
<reference evidence="2 3" key="1">
    <citation type="submission" date="2015-01" db="EMBL/GenBank/DDBJ databases">
        <title>Genome Assembly of Bacillus badius MTCC 1458.</title>
        <authorList>
            <person name="Verma A."/>
            <person name="Khatri I."/>
            <person name="Mual P."/>
            <person name="Subramanian S."/>
            <person name="Krishnamurthi S."/>
        </authorList>
    </citation>
    <scope>NUCLEOTIDE SEQUENCE [LARGE SCALE GENOMIC DNA]</scope>
    <source>
        <strain evidence="2 3">MTCC 1458</strain>
    </source>
</reference>